<protein>
    <submittedName>
        <fullName evidence="2">Uncharacterized protein</fullName>
    </submittedName>
</protein>
<dbReference type="Proteomes" id="UP000813461">
    <property type="component" value="Unassembled WGS sequence"/>
</dbReference>
<organism evidence="2 3">
    <name type="scientific">Paraphoma chrysanthemicola</name>
    <dbReference type="NCBI Taxonomy" id="798071"/>
    <lineage>
        <taxon>Eukaryota</taxon>
        <taxon>Fungi</taxon>
        <taxon>Dikarya</taxon>
        <taxon>Ascomycota</taxon>
        <taxon>Pezizomycotina</taxon>
        <taxon>Dothideomycetes</taxon>
        <taxon>Pleosporomycetidae</taxon>
        <taxon>Pleosporales</taxon>
        <taxon>Pleosporineae</taxon>
        <taxon>Phaeosphaeriaceae</taxon>
        <taxon>Paraphoma</taxon>
    </lineage>
</organism>
<keyword evidence="3" id="KW-1185">Reference proteome</keyword>
<evidence type="ECO:0000313" key="3">
    <source>
        <dbReference type="Proteomes" id="UP000813461"/>
    </source>
</evidence>
<feature type="region of interest" description="Disordered" evidence="1">
    <location>
        <begin position="106"/>
        <end position="136"/>
    </location>
</feature>
<feature type="compositionally biased region" description="Basic and acidic residues" evidence="1">
    <location>
        <begin position="55"/>
        <end position="68"/>
    </location>
</feature>
<dbReference type="AlphaFoldDB" id="A0A8K0QT68"/>
<name>A0A8K0QT68_9PLEO</name>
<accession>A0A8K0QT68</accession>
<sequence length="136" mass="15006">MLRGPFVQLFGPVFAFRPTALQPQTYHLTWRFGESNSVAVIGNSRRAGSDAVSESSRDSEEGIIKQDDFATAPDNEAFPVTLKRRASQIMVTNEFSVVSNDYAKKTSMAESEGMEMATASNVHDEKTDGKKPFSHI</sequence>
<evidence type="ECO:0000256" key="1">
    <source>
        <dbReference type="SAM" id="MobiDB-lite"/>
    </source>
</evidence>
<comment type="caution">
    <text evidence="2">The sequence shown here is derived from an EMBL/GenBank/DDBJ whole genome shotgun (WGS) entry which is preliminary data.</text>
</comment>
<reference evidence="2" key="1">
    <citation type="journal article" date="2021" name="Nat. Commun.">
        <title>Genetic determinants of endophytism in the Arabidopsis root mycobiome.</title>
        <authorList>
            <person name="Mesny F."/>
            <person name="Miyauchi S."/>
            <person name="Thiergart T."/>
            <person name="Pickel B."/>
            <person name="Atanasova L."/>
            <person name="Karlsson M."/>
            <person name="Huettel B."/>
            <person name="Barry K.W."/>
            <person name="Haridas S."/>
            <person name="Chen C."/>
            <person name="Bauer D."/>
            <person name="Andreopoulos W."/>
            <person name="Pangilinan J."/>
            <person name="LaButti K."/>
            <person name="Riley R."/>
            <person name="Lipzen A."/>
            <person name="Clum A."/>
            <person name="Drula E."/>
            <person name="Henrissat B."/>
            <person name="Kohler A."/>
            <person name="Grigoriev I.V."/>
            <person name="Martin F.M."/>
            <person name="Hacquard S."/>
        </authorList>
    </citation>
    <scope>NUCLEOTIDE SEQUENCE</scope>
    <source>
        <strain evidence="2">MPI-SDFR-AT-0120</strain>
    </source>
</reference>
<dbReference type="EMBL" id="JAGMVJ010000029">
    <property type="protein sequence ID" value="KAH7069521.1"/>
    <property type="molecule type" value="Genomic_DNA"/>
</dbReference>
<feature type="region of interest" description="Disordered" evidence="1">
    <location>
        <begin position="44"/>
        <end position="70"/>
    </location>
</feature>
<feature type="compositionally biased region" description="Basic and acidic residues" evidence="1">
    <location>
        <begin position="122"/>
        <end position="136"/>
    </location>
</feature>
<gene>
    <name evidence="2" type="ORF">FB567DRAFT_634164</name>
</gene>
<proteinExistence type="predicted"/>
<evidence type="ECO:0000313" key="2">
    <source>
        <dbReference type="EMBL" id="KAH7069521.1"/>
    </source>
</evidence>